<proteinExistence type="predicted"/>
<keyword evidence="2" id="KW-1185">Reference proteome</keyword>
<reference evidence="1" key="1">
    <citation type="submission" date="2023-10" db="EMBL/GenBank/DDBJ databases">
        <authorList>
            <person name="Rodriguez Cubillos JULIANA M."/>
            <person name="De Vega J."/>
        </authorList>
    </citation>
    <scope>NUCLEOTIDE SEQUENCE</scope>
</reference>
<comment type="caution">
    <text evidence="1">The sequence shown here is derived from an EMBL/GenBank/DDBJ whole genome shotgun (WGS) entry which is preliminary data.</text>
</comment>
<evidence type="ECO:0000313" key="2">
    <source>
        <dbReference type="Proteomes" id="UP001177021"/>
    </source>
</evidence>
<accession>A0ACB0LPX0</accession>
<organism evidence="1 2">
    <name type="scientific">Trifolium pratense</name>
    <name type="common">Red clover</name>
    <dbReference type="NCBI Taxonomy" id="57577"/>
    <lineage>
        <taxon>Eukaryota</taxon>
        <taxon>Viridiplantae</taxon>
        <taxon>Streptophyta</taxon>
        <taxon>Embryophyta</taxon>
        <taxon>Tracheophyta</taxon>
        <taxon>Spermatophyta</taxon>
        <taxon>Magnoliopsida</taxon>
        <taxon>eudicotyledons</taxon>
        <taxon>Gunneridae</taxon>
        <taxon>Pentapetalae</taxon>
        <taxon>rosids</taxon>
        <taxon>fabids</taxon>
        <taxon>Fabales</taxon>
        <taxon>Fabaceae</taxon>
        <taxon>Papilionoideae</taxon>
        <taxon>50 kb inversion clade</taxon>
        <taxon>NPAAA clade</taxon>
        <taxon>Hologalegina</taxon>
        <taxon>IRL clade</taxon>
        <taxon>Trifolieae</taxon>
        <taxon>Trifolium</taxon>
    </lineage>
</organism>
<protein>
    <submittedName>
        <fullName evidence="1">Uncharacterized protein</fullName>
    </submittedName>
</protein>
<evidence type="ECO:0000313" key="1">
    <source>
        <dbReference type="EMBL" id="CAJ2669182.1"/>
    </source>
</evidence>
<gene>
    <name evidence="1" type="ORF">MILVUS5_LOCUS33438</name>
</gene>
<name>A0ACB0LPX0_TRIPR</name>
<sequence length="70" mass="7895">MKLQIKMSNYLVYVLVLFLAIFTLTTARNLKHRDQNLHEEVATGSNGLISYQSPTTTPQTLVSHNYDGPT</sequence>
<dbReference type="Proteomes" id="UP001177021">
    <property type="component" value="Unassembled WGS sequence"/>
</dbReference>
<dbReference type="EMBL" id="CASHSV030000615">
    <property type="protein sequence ID" value="CAJ2669182.1"/>
    <property type="molecule type" value="Genomic_DNA"/>
</dbReference>